<sequence length="717" mass="81237">MLMGARPISCRQTHLNHQDPHPAAHGSHLRANKVHNSRERSRFRGIEESDRTTEVRQEHGKKTKQEGKQRVKVLILSKEFFPLVTGILGDWGHPTLDTRWLDMLELNGRVCLVLGRQQQQSSKMTLRQRHKKVQQDQVIQLTRKYVVELQEGDEGASYSGRGDRFRSRGDKFKNLGDRFESYKRQNSPDTSGPRSGGTYRPQSEYWRESRDYSRDDGEHFQGEGNQDAGKPPAAWVCLENSCQKRWETLHEWADRLRDIGKQILKWNRDAALIIEQRLVMRFCLWGLDKDAGRRVFERGPPPTLEKAVEEMYWLRRVDSTFVESQLCWGGWSSPEREYRPYRPCRDRSESRASSLEGYDRGDREGRKGHRRHVYDEESGDSNYQSAGPVNKAPDRGEQQESAQKRPARKIESAKGGFSKMLESSVEGGSEKLDEMITKFSGMEGQLDKRKQEVERVKPSRVFKQDDPDIIIIGSGVAGSAMACALARDGRKVTVIERDLKEPDRIVGELLQPGGVRALSKLGLSGTASKLIEDNGIVVGVQYKPKAENEAKTIYAPLTFVVDGCFSKFRKSLVKETVQVASHFIGFLMHHCPQRISNHAELVLTDPSPVLVYQISSDCTRILVDIRGIMPKNLKDHLLDSICPQLPEHIQEPFRDGVINGRIEPQASYTDWPFLCGGPVCCVLCVSVRASVGSSPSYLSVGHDFAQCLWNSFSFAVG</sequence>
<keyword evidence="10" id="KW-0472">Membrane</keyword>
<dbReference type="Pfam" id="PF08491">
    <property type="entry name" value="SE"/>
    <property type="match status" value="1"/>
</dbReference>
<evidence type="ECO:0000256" key="5">
    <source>
        <dbReference type="ARBA" id="ARBA00022630"/>
    </source>
</evidence>
<feature type="compositionally biased region" description="Basic and acidic residues" evidence="11">
    <location>
        <begin position="36"/>
        <end position="67"/>
    </location>
</feature>
<evidence type="ECO:0000313" key="14">
    <source>
        <dbReference type="EMBL" id="GFS14394.1"/>
    </source>
</evidence>
<keyword evidence="15" id="KW-1185">Reference proteome</keyword>
<keyword evidence="7" id="KW-0274">FAD</keyword>
<evidence type="ECO:0000256" key="6">
    <source>
        <dbReference type="ARBA" id="ARBA00022692"/>
    </source>
</evidence>
<feature type="compositionally biased region" description="Basic and acidic residues" evidence="11">
    <location>
        <begin position="161"/>
        <end position="172"/>
    </location>
</feature>
<dbReference type="InterPro" id="IPR013698">
    <property type="entry name" value="Squalene_epoxidase"/>
</dbReference>
<dbReference type="GO" id="GO:0016020">
    <property type="term" value="C:membrane"/>
    <property type="evidence" value="ECO:0007669"/>
    <property type="project" value="UniProtKB-SubCell"/>
</dbReference>
<feature type="region of interest" description="Disordered" evidence="11">
    <location>
        <begin position="339"/>
        <end position="429"/>
    </location>
</feature>
<feature type="region of interest" description="Disordered" evidence="11">
    <location>
        <begin position="177"/>
        <end position="231"/>
    </location>
</feature>
<comment type="cofactor">
    <cofactor evidence="1">
        <name>FAD</name>
        <dbReference type="ChEBI" id="CHEBI:57692"/>
    </cofactor>
</comment>
<comment type="caution">
    <text evidence="14">The sequence shown here is derived from an EMBL/GenBank/DDBJ whole genome shotgun (WGS) entry which is preliminary data.</text>
</comment>
<dbReference type="GO" id="GO:0016126">
    <property type="term" value="P:sterol biosynthetic process"/>
    <property type="evidence" value="ECO:0007669"/>
    <property type="project" value="InterPro"/>
</dbReference>
<keyword evidence="5" id="KW-0285">Flavoprotein</keyword>
<feature type="region of interest" description="Disordered" evidence="11">
    <location>
        <begin position="14"/>
        <end position="67"/>
    </location>
</feature>
<dbReference type="GO" id="GO:0008203">
    <property type="term" value="P:cholesterol metabolic process"/>
    <property type="evidence" value="ECO:0007669"/>
    <property type="project" value="TreeGrafter"/>
</dbReference>
<evidence type="ECO:0000256" key="2">
    <source>
        <dbReference type="ARBA" id="ARBA00004141"/>
    </source>
</evidence>
<dbReference type="PANTHER" id="PTHR10835:SF0">
    <property type="entry name" value="SQUALENE MONOOXYGENASE"/>
    <property type="match status" value="1"/>
</dbReference>
<dbReference type="SUPFAM" id="SSF51905">
    <property type="entry name" value="FAD/NAD(P)-binding domain"/>
    <property type="match status" value="1"/>
</dbReference>
<dbReference type="EC" id="1.14.14.17" evidence="4"/>
<protein>
    <recommendedName>
        <fullName evidence="4">squalene monooxygenase</fullName>
        <ecNumber evidence="4">1.14.14.17</ecNumber>
    </recommendedName>
</protein>
<keyword evidence="6" id="KW-0812">Transmembrane</keyword>
<dbReference type="GO" id="GO:0004506">
    <property type="term" value="F:squalene monooxygenase activity"/>
    <property type="evidence" value="ECO:0007669"/>
    <property type="project" value="UniProtKB-EC"/>
</dbReference>
<evidence type="ECO:0000256" key="7">
    <source>
        <dbReference type="ARBA" id="ARBA00022827"/>
    </source>
</evidence>
<evidence type="ECO:0000259" key="12">
    <source>
        <dbReference type="Pfam" id="PF01266"/>
    </source>
</evidence>
<dbReference type="InterPro" id="IPR036188">
    <property type="entry name" value="FAD/NAD-bd_sf"/>
</dbReference>
<dbReference type="GO" id="GO:0005783">
    <property type="term" value="C:endoplasmic reticulum"/>
    <property type="evidence" value="ECO:0007669"/>
    <property type="project" value="TreeGrafter"/>
</dbReference>
<dbReference type="Pfam" id="PF01266">
    <property type="entry name" value="DAO"/>
    <property type="match status" value="1"/>
</dbReference>
<name>A0AAV4IXG7_9GAST</name>
<reference evidence="14 15" key="1">
    <citation type="journal article" date="2021" name="Elife">
        <title>Chloroplast acquisition without the gene transfer in kleptoplastic sea slugs, Plakobranchus ocellatus.</title>
        <authorList>
            <person name="Maeda T."/>
            <person name="Takahashi S."/>
            <person name="Yoshida T."/>
            <person name="Shimamura S."/>
            <person name="Takaki Y."/>
            <person name="Nagai Y."/>
            <person name="Toyoda A."/>
            <person name="Suzuki Y."/>
            <person name="Arimoto A."/>
            <person name="Ishii H."/>
            <person name="Satoh N."/>
            <person name="Nishiyama T."/>
            <person name="Hasebe M."/>
            <person name="Maruyama T."/>
            <person name="Minagawa J."/>
            <person name="Obokata J."/>
            <person name="Shigenobu S."/>
        </authorList>
    </citation>
    <scope>NUCLEOTIDE SEQUENCE [LARGE SCALE GENOMIC DNA]</scope>
</reference>
<organism evidence="14 15">
    <name type="scientific">Elysia marginata</name>
    <dbReference type="NCBI Taxonomy" id="1093978"/>
    <lineage>
        <taxon>Eukaryota</taxon>
        <taxon>Metazoa</taxon>
        <taxon>Spiralia</taxon>
        <taxon>Lophotrochozoa</taxon>
        <taxon>Mollusca</taxon>
        <taxon>Gastropoda</taxon>
        <taxon>Heterobranchia</taxon>
        <taxon>Euthyneura</taxon>
        <taxon>Panpulmonata</taxon>
        <taxon>Sacoglossa</taxon>
        <taxon>Placobranchoidea</taxon>
        <taxon>Plakobranchidae</taxon>
        <taxon>Elysia</taxon>
    </lineage>
</organism>
<feature type="compositionally biased region" description="Basic and acidic residues" evidence="11">
    <location>
        <begin position="205"/>
        <end position="221"/>
    </location>
</feature>
<evidence type="ECO:0000256" key="10">
    <source>
        <dbReference type="ARBA" id="ARBA00023136"/>
    </source>
</evidence>
<evidence type="ECO:0000256" key="3">
    <source>
        <dbReference type="ARBA" id="ARBA00008802"/>
    </source>
</evidence>
<feature type="region of interest" description="Disordered" evidence="11">
    <location>
        <begin position="153"/>
        <end position="172"/>
    </location>
</feature>
<proteinExistence type="inferred from homology"/>
<dbReference type="PANTHER" id="PTHR10835">
    <property type="entry name" value="SQUALENE MONOOXYGENASE"/>
    <property type="match status" value="1"/>
</dbReference>
<comment type="similarity">
    <text evidence="3">Belongs to the squalene monooxygenase family.</text>
</comment>
<evidence type="ECO:0000256" key="1">
    <source>
        <dbReference type="ARBA" id="ARBA00001974"/>
    </source>
</evidence>
<evidence type="ECO:0000256" key="4">
    <source>
        <dbReference type="ARBA" id="ARBA00012312"/>
    </source>
</evidence>
<dbReference type="GO" id="GO:0050660">
    <property type="term" value="F:flavin adenine dinucleotide binding"/>
    <property type="evidence" value="ECO:0007669"/>
    <property type="project" value="InterPro"/>
</dbReference>
<feature type="compositionally biased region" description="Basic and acidic residues" evidence="11">
    <location>
        <begin position="339"/>
        <end position="350"/>
    </location>
</feature>
<keyword evidence="8" id="KW-1133">Transmembrane helix</keyword>
<dbReference type="InterPro" id="IPR006076">
    <property type="entry name" value="FAD-dep_OxRdtase"/>
</dbReference>
<keyword evidence="14" id="KW-0503">Monooxygenase</keyword>
<dbReference type="EMBL" id="BMAT01002802">
    <property type="protein sequence ID" value="GFS14394.1"/>
    <property type="molecule type" value="Genomic_DNA"/>
</dbReference>
<evidence type="ECO:0000259" key="13">
    <source>
        <dbReference type="Pfam" id="PF08491"/>
    </source>
</evidence>
<dbReference type="Proteomes" id="UP000762676">
    <property type="component" value="Unassembled WGS sequence"/>
</dbReference>
<comment type="subcellular location">
    <subcellularLocation>
        <location evidence="2">Membrane</location>
        <topology evidence="2">Multi-pass membrane protein</topology>
    </subcellularLocation>
</comment>
<evidence type="ECO:0000313" key="15">
    <source>
        <dbReference type="Proteomes" id="UP000762676"/>
    </source>
</evidence>
<dbReference type="InterPro" id="IPR040125">
    <property type="entry name" value="Squalene_monox"/>
</dbReference>
<feature type="domain" description="Squalene epoxidase" evidence="13">
    <location>
        <begin position="555"/>
        <end position="663"/>
    </location>
</feature>
<gene>
    <name evidence="14" type="ORF">ElyMa_001422200</name>
</gene>
<dbReference type="Gene3D" id="3.50.50.60">
    <property type="entry name" value="FAD/NAD(P)-binding domain"/>
    <property type="match status" value="1"/>
</dbReference>
<feature type="compositionally biased region" description="Polar residues" evidence="11">
    <location>
        <begin position="184"/>
        <end position="193"/>
    </location>
</feature>
<evidence type="ECO:0000256" key="11">
    <source>
        <dbReference type="SAM" id="MobiDB-lite"/>
    </source>
</evidence>
<accession>A0AAV4IXG7</accession>
<keyword evidence="9" id="KW-0560">Oxidoreductase</keyword>
<evidence type="ECO:0000256" key="9">
    <source>
        <dbReference type="ARBA" id="ARBA00023002"/>
    </source>
</evidence>
<dbReference type="AlphaFoldDB" id="A0AAV4IXG7"/>
<feature type="domain" description="FAD dependent oxidoreductase" evidence="12">
    <location>
        <begin position="468"/>
        <end position="498"/>
    </location>
</feature>
<evidence type="ECO:0000256" key="8">
    <source>
        <dbReference type="ARBA" id="ARBA00022989"/>
    </source>
</evidence>